<dbReference type="EMBL" id="RSAA01000005">
    <property type="protein sequence ID" value="RRO18870.1"/>
    <property type="molecule type" value="Genomic_DNA"/>
</dbReference>
<keyword evidence="3" id="KW-1185">Reference proteome</keyword>
<dbReference type="Gene3D" id="3.20.20.80">
    <property type="entry name" value="Glycosidases"/>
    <property type="match status" value="1"/>
</dbReference>
<dbReference type="GO" id="GO:0005975">
    <property type="term" value="P:carbohydrate metabolic process"/>
    <property type="evidence" value="ECO:0007669"/>
    <property type="project" value="InterPro"/>
</dbReference>
<accession>A0A426K0F8</accession>
<reference evidence="2 3" key="1">
    <citation type="submission" date="2018-11" db="EMBL/GenBank/DDBJ databases">
        <title>Saccharopolyspora rhizosphaerae sp. nov., an actinomycete isolated from rhizosphere soil in Thailand.</title>
        <authorList>
            <person name="Intra B."/>
            <person name="Euanorasetr J."/>
            <person name="Take A."/>
            <person name="Inahashi Y."/>
            <person name="Mori M."/>
            <person name="Panbangred W."/>
            <person name="Matsumoto A."/>
        </authorList>
    </citation>
    <scope>NUCLEOTIDE SEQUENCE [LARGE SCALE GENOMIC DNA]</scope>
    <source>
        <strain evidence="2 3">H219</strain>
    </source>
</reference>
<evidence type="ECO:0000256" key="1">
    <source>
        <dbReference type="SAM" id="MobiDB-lite"/>
    </source>
</evidence>
<dbReference type="AlphaFoldDB" id="A0A426K0F8"/>
<organism evidence="2 3">
    <name type="scientific">Saccharopolyspora rhizosphaerae</name>
    <dbReference type="NCBI Taxonomy" id="2492662"/>
    <lineage>
        <taxon>Bacteria</taxon>
        <taxon>Bacillati</taxon>
        <taxon>Actinomycetota</taxon>
        <taxon>Actinomycetes</taxon>
        <taxon>Pseudonocardiales</taxon>
        <taxon>Pseudonocardiaceae</taxon>
        <taxon>Saccharopolyspora</taxon>
    </lineage>
</organism>
<dbReference type="Proteomes" id="UP000274515">
    <property type="component" value="Unassembled WGS sequence"/>
</dbReference>
<feature type="region of interest" description="Disordered" evidence="1">
    <location>
        <begin position="1"/>
        <end position="39"/>
    </location>
</feature>
<dbReference type="GO" id="GO:0004553">
    <property type="term" value="F:hydrolase activity, hydrolyzing O-glycosyl compounds"/>
    <property type="evidence" value="ECO:0007669"/>
    <property type="project" value="InterPro"/>
</dbReference>
<proteinExistence type="predicted"/>
<evidence type="ECO:0000313" key="2">
    <source>
        <dbReference type="EMBL" id="RRO18870.1"/>
    </source>
</evidence>
<dbReference type="Pfam" id="PF00232">
    <property type="entry name" value="Glyco_hydro_1"/>
    <property type="match status" value="1"/>
</dbReference>
<dbReference type="InterPro" id="IPR017853">
    <property type="entry name" value="GH"/>
</dbReference>
<gene>
    <name evidence="2" type="ORF">EIL87_04985</name>
</gene>
<dbReference type="InterPro" id="IPR001360">
    <property type="entry name" value="Glyco_hydro_1"/>
</dbReference>
<comment type="caution">
    <text evidence="2">The sequence shown here is derived from an EMBL/GenBank/DDBJ whole genome shotgun (WGS) entry which is preliminary data.</text>
</comment>
<sequence length="92" mass="9994">MRRGVNRCGSQTVSPGTRPPPAARRGGVTEGGRDGPTGDRFARIWSLLDTFERALGFSKRVDLVDVDHATLARTPKSRARFHADVITPHGLS</sequence>
<evidence type="ECO:0000313" key="3">
    <source>
        <dbReference type="Proteomes" id="UP000274515"/>
    </source>
</evidence>
<dbReference type="OrthoDB" id="9765195at2"/>
<keyword evidence="2" id="KW-0378">Hydrolase</keyword>
<dbReference type="RefSeq" id="WP_125088978.1">
    <property type="nucleotide sequence ID" value="NZ_RSAA01000005.1"/>
</dbReference>
<name>A0A426K0F8_9PSEU</name>
<protein>
    <submittedName>
        <fullName evidence="2">Glycosyl hydrolase family protein</fullName>
    </submittedName>
</protein>
<dbReference type="SUPFAM" id="SSF51445">
    <property type="entry name" value="(Trans)glycosidases"/>
    <property type="match status" value="1"/>
</dbReference>